<accession>D5A973</accession>
<name>D5A973_PICSI</name>
<keyword evidence="1" id="KW-0175">Coiled coil</keyword>
<feature type="coiled-coil region" evidence="1">
    <location>
        <begin position="241"/>
        <end position="275"/>
    </location>
</feature>
<dbReference type="EMBL" id="BT122731">
    <property type="protein sequence ID" value="ADE76092.1"/>
    <property type="molecule type" value="mRNA"/>
</dbReference>
<dbReference type="AlphaFoldDB" id="D5A973"/>
<proteinExistence type="evidence at transcript level"/>
<organism evidence="2">
    <name type="scientific">Picea sitchensis</name>
    <name type="common">Sitka spruce</name>
    <name type="synonym">Pinus sitchensis</name>
    <dbReference type="NCBI Taxonomy" id="3332"/>
    <lineage>
        <taxon>Eukaryota</taxon>
        <taxon>Viridiplantae</taxon>
        <taxon>Streptophyta</taxon>
        <taxon>Embryophyta</taxon>
        <taxon>Tracheophyta</taxon>
        <taxon>Spermatophyta</taxon>
        <taxon>Pinopsida</taxon>
        <taxon>Pinidae</taxon>
        <taxon>Conifers I</taxon>
        <taxon>Pinales</taxon>
        <taxon>Pinaceae</taxon>
        <taxon>Picea</taxon>
    </lineage>
</organism>
<sequence>MTADYWRLHCELIGYQAKSSTDGPHISLPSPLVEKPCSASAVPRCSIYQNFVSHNLPISKSLPSHGQIAGPVMADLGCHNQQLHQETSRDRCGKLNVSNLGETPESKEVLSVQSHAITNSILVEEKPDLTLLSAMAVSGFTAQPREMGLDKGVADDNCSSMDTSKRKAPPVMLCNADDLKRHRNCEGVLMSGTLHEQIDAVWNQLKASKCTGNKYSQATVFLPGKFVEKVTDYNIQLFMRCEQYRHSKTQLHQVITRLENELTMARKKFAQLRSSVELQNKKQAESLRMH</sequence>
<reference evidence="2" key="1">
    <citation type="submission" date="2010-04" db="EMBL/GenBank/DDBJ databases">
        <authorList>
            <person name="Reid K.E."/>
            <person name="Liao N."/>
            <person name="Chan S."/>
            <person name="Docking R."/>
            <person name="Taylor G."/>
            <person name="Moore R."/>
            <person name="Mayo M."/>
            <person name="Munro S."/>
            <person name="King J."/>
            <person name="Yanchuk A."/>
            <person name="Holt R."/>
            <person name="Jones S."/>
            <person name="Marra M."/>
            <person name="Ritland C.E."/>
            <person name="Ritland K."/>
            <person name="Bohlmann J."/>
        </authorList>
    </citation>
    <scope>NUCLEOTIDE SEQUENCE</scope>
    <source>
        <tissue evidence="2">Buds collected with no treatment. Collection October 2007</tissue>
    </source>
</reference>
<evidence type="ECO:0000256" key="1">
    <source>
        <dbReference type="SAM" id="Coils"/>
    </source>
</evidence>
<protein>
    <submittedName>
        <fullName evidence="2">Uncharacterized protein</fullName>
    </submittedName>
</protein>
<evidence type="ECO:0000313" key="2">
    <source>
        <dbReference type="EMBL" id="ADE76092.1"/>
    </source>
</evidence>